<sequence length="290" mass="31957">MEVPVFTETSLGTRVALAAPPDITAAEFKRTLEREYFGGFPESGPVRVHGLMVRRRSFFYHLPDSMPVKYAFNGAAKAWFLHANLTPSDDLTEPSLHDCTAMEDHSLKGQRHAIHSDEKKGRDGQLESCYLISNGENKETVPGTADSIYEPERRGNPDLMDETTSENSSAISVGGIIKRYFCSDEVVDSIASPISKSKAVQNRVKERANASARFAVKTLPRSLNIARDKSERRRIGKRLVAASYVLGVSPTQKTVQSLCRSQKGKLPSCSRGVKCPVFDLSDSSDNESNT</sequence>
<organism evidence="2 3">
    <name type="scientific">Trapa natans</name>
    <name type="common">Water chestnut</name>
    <dbReference type="NCBI Taxonomy" id="22666"/>
    <lineage>
        <taxon>Eukaryota</taxon>
        <taxon>Viridiplantae</taxon>
        <taxon>Streptophyta</taxon>
        <taxon>Embryophyta</taxon>
        <taxon>Tracheophyta</taxon>
        <taxon>Spermatophyta</taxon>
        <taxon>Magnoliopsida</taxon>
        <taxon>eudicotyledons</taxon>
        <taxon>Gunneridae</taxon>
        <taxon>Pentapetalae</taxon>
        <taxon>rosids</taxon>
        <taxon>malvids</taxon>
        <taxon>Myrtales</taxon>
        <taxon>Lythraceae</taxon>
        <taxon>Trapa</taxon>
    </lineage>
</organism>
<proteinExistence type="predicted"/>
<dbReference type="Proteomes" id="UP001346149">
    <property type="component" value="Unassembled WGS sequence"/>
</dbReference>
<protein>
    <submittedName>
        <fullName evidence="2">Uncharacterized protein</fullName>
    </submittedName>
</protein>
<dbReference type="EMBL" id="JAXQNO010000007">
    <property type="protein sequence ID" value="KAK4795339.1"/>
    <property type="molecule type" value="Genomic_DNA"/>
</dbReference>
<evidence type="ECO:0000313" key="2">
    <source>
        <dbReference type="EMBL" id="KAK4795339.1"/>
    </source>
</evidence>
<name>A0AAN7LZE0_TRANT</name>
<accession>A0AAN7LZE0</accession>
<evidence type="ECO:0000256" key="1">
    <source>
        <dbReference type="SAM" id="MobiDB-lite"/>
    </source>
</evidence>
<reference evidence="2 3" key="1">
    <citation type="journal article" date="2023" name="Hortic Res">
        <title>Pangenome of water caltrop reveals structural variations and asymmetric subgenome divergence after allopolyploidization.</title>
        <authorList>
            <person name="Zhang X."/>
            <person name="Chen Y."/>
            <person name="Wang L."/>
            <person name="Yuan Y."/>
            <person name="Fang M."/>
            <person name="Shi L."/>
            <person name="Lu R."/>
            <person name="Comes H.P."/>
            <person name="Ma Y."/>
            <person name="Chen Y."/>
            <person name="Huang G."/>
            <person name="Zhou Y."/>
            <person name="Zheng Z."/>
            <person name="Qiu Y."/>
        </authorList>
    </citation>
    <scope>NUCLEOTIDE SEQUENCE [LARGE SCALE GENOMIC DNA]</scope>
    <source>
        <strain evidence="2">F231</strain>
    </source>
</reference>
<keyword evidence="3" id="KW-1185">Reference proteome</keyword>
<feature type="region of interest" description="Disordered" evidence="1">
    <location>
        <begin position="141"/>
        <end position="167"/>
    </location>
</feature>
<evidence type="ECO:0000313" key="3">
    <source>
        <dbReference type="Proteomes" id="UP001346149"/>
    </source>
</evidence>
<dbReference type="AlphaFoldDB" id="A0AAN7LZE0"/>
<comment type="caution">
    <text evidence="2">The sequence shown here is derived from an EMBL/GenBank/DDBJ whole genome shotgun (WGS) entry which is preliminary data.</text>
</comment>
<gene>
    <name evidence="2" type="ORF">SAY86_013333</name>
</gene>